<comment type="subcellular location">
    <subcellularLocation>
        <location evidence="1">Mitochondrion</location>
    </subcellularLocation>
</comment>
<evidence type="ECO:0000313" key="8">
    <source>
        <dbReference type="EMBL" id="RKU41387.1"/>
    </source>
</evidence>
<name>A0A420Y0D1_9PEZI</name>
<dbReference type="InterPro" id="IPR011332">
    <property type="entry name" value="Ribosomal_zn-bd"/>
</dbReference>
<accession>A0A420Y0D1</accession>
<keyword evidence="6" id="KW-0687">Ribonucleoprotein</keyword>
<evidence type="ECO:0000313" key="9">
    <source>
        <dbReference type="Proteomes" id="UP000275385"/>
    </source>
</evidence>
<evidence type="ECO:0000256" key="7">
    <source>
        <dbReference type="ARBA" id="ARBA00039935"/>
    </source>
</evidence>
<evidence type="ECO:0000256" key="6">
    <source>
        <dbReference type="ARBA" id="ARBA00023274"/>
    </source>
</evidence>
<dbReference type="GO" id="GO:0006412">
    <property type="term" value="P:translation"/>
    <property type="evidence" value="ECO:0007669"/>
    <property type="project" value="InterPro"/>
</dbReference>
<organism evidence="8 9">
    <name type="scientific">Coniochaeta pulveracea</name>
    <dbReference type="NCBI Taxonomy" id="177199"/>
    <lineage>
        <taxon>Eukaryota</taxon>
        <taxon>Fungi</taxon>
        <taxon>Dikarya</taxon>
        <taxon>Ascomycota</taxon>
        <taxon>Pezizomycotina</taxon>
        <taxon>Sordariomycetes</taxon>
        <taxon>Sordariomycetidae</taxon>
        <taxon>Coniochaetales</taxon>
        <taxon>Coniochaetaceae</taxon>
        <taxon>Coniochaeta</taxon>
    </lineage>
</organism>
<dbReference type="GO" id="GO:0005762">
    <property type="term" value="C:mitochondrial large ribosomal subunit"/>
    <property type="evidence" value="ECO:0007669"/>
    <property type="project" value="TreeGrafter"/>
</dbReference>
<dbReference type="EMBL" id="QVQW01000076">
    <property type="protein sequence ID" value="RKU41387.1"/>
    <property type="molecule type" value="Genomic_DNA"/>
</dbReference>
<dbReference type="AlphaFoldDB" id="A0A420Y0D1"/>
<keyword evidence="5" id="KW-0496">Mitochondrion</keyword>
<dbReference type="PANTHER" id="PTHR21026:SF2">
    <property type="entry name" value="LARGE RIBOSOMAL SUBUNIT PROTEIN BL32M"/>
    <property type="match status" value="1"/>
</dbReference>
<keyword evidence="9" id="KW-1185">Reference proteome</keyword>
<protein>
    <recommendedName>
        <fullName evidence="7">Large ribosomal subunit protein bL32m</fullName>
    </recommendedName>
</protein>
<proteinExistence type="inferred from homology"/>
<evidence type="ECO:0000256" key="3">
    <source>
        <dbReference type="ARBA" id="ARBA00022946"/>
    </source>
</evidence>
<gene>
    <name evidence="8" type="ORF">DL546_004401</name>
</gene>
<dbReference type="SUPFAM" id="SSF57829">
    <property type="entry name" value="Zn-binding ribosomal proteins"/>
    <property type="match status" value="1"/>
</dbReference>
<dbReference type="InterPro" id="IPR051991">
    <property type="entry name" value="Mitoribosomal_protein_bL32"/>
</dbReference>
<keyword evidence="4" id="KW-0689">Ribosomal protein</keyword>
<evidence type="ECO:0000256" key="4">
    <source>
        <dbReference type="ARBA" id="ARBA00022980"/>
    </source>
</evidence>
<dbReference type="GO" id="GO:0003735">
    <property type="term" value="F:structural constituent of ribosome"/>
    <property type="evidence" value="ECO:0007669"/>
    <property type="project" value="InterPro"/>
</dbReference>
<evidence type="ECO:0000256" key="1">
    <source>
        <dbReference type="ARBA" id="ARBA00004173"/>
    </source>
</evidence>
<comment type="caution">
    <text evidence="8">The sequence shown here is derived from an EMBL/GenBank/DDBJ whole genome shotgun (WGS) entry which is preliminary data.</text>
</comment>
<reference evidence="8 9" key="1">
    <citation type="submission" date="2018-08" db="EMBL/GenBank/DDBJ databases">
        <title>Draft genome of the lignicolous fungus Coniochaeta pulveracea.</title>
        <authorList>
            <person name="Borstlap C.J."/>
            <person name="De Witt R.N."/>
            <person name="Botha A."/>
            <person name="Volschenk H."/>
        </authorList>
    </citation>
    <scope>NUCLEOTIDE SEQUENCE [LARGE SCALE GENOMIC DNA]</scope>
    <source>
        <strain evidence="8 9">CAB683</strain>
    </source>
</reference>
<evidence type="ECO:0000256" key="5">
    <source>
        <dbReference type="ARBA" id="ARBA00023128"/>
    </source>
</evidence>
<dbReference type="STRING" id="177199.A0A420Y0D1"/>
<dbReference type="NCBIfam" id="TIGR01031">
    <property type="entry name" value="rpmF_bact"/>
    <property type="match status" value="1"/>
</dbReference>
<keyword evidence="3" id="KW-0809">Transit peptide</keyword>
<evidence type="ECO:0000256" key="2">
    <source>
        <dbReference type="ARBA" id="ARBA00008560"/>
    </source>
</evidence>
<dbReference type="InterPro" id="IPR002677">
    <property type="entry name" value="Ribosomal_bL32"/>
</dbReference>
<dbReference type="PANTHER" id="PTHR21026">
    <property type="entry name" value="39S RIBOSOMAL PROTEIN L32, MITOCHONDRIAL"/>
    <property type="match status" value="1"/>
</dbReference>
<dbReference type="OrthoDB" id="2014905at2759"/>
<dbReference type="Proteomes" id="UP000275385">
    <property type="component" value="Unassembled WGS sequence"/>
</dbReference>
<sequence length="137" mass="15263">MATLRIGTSGSTLMPRLSSTVLSSTFRFGTVYSRQLSLPALPSLVLSVPASLQWNLPSLPSWTDIWESILRAVPKKKTSHAKKRHRQMAGKALKDVTSLCKCPACGQTKRMHYLCPHCLEKLKELGRTIEQEREVSA</sequence>
<comment type="similarity">
    <text evidence="2">Belongs to the bacterial ribosomal protein bL32 family.</text>
</comment>
<dbReference type="Pfam" id="PF01783">
    <property type="entry name" value="Ribosomal_L32p"/>
    <property type="match status" value="1"/>
</dbReference>